<proteinExistence type="predicted"/>
<evidence type="ECO:0000313" key="2">
    <source>
        <dbReference type="Proteomes" id="UP001497382"/>
    </source>
</evidence>
<reference evidence="1 2" key="1">
    <citation type="submission" date="2024-04" db="EMBL/GenBank/DDBJ databases">
        <authorList>
            <person name="Rising A."/>
            <person name="Reimegard J."/>
            <person name="Sonavane S."/>
            <person name="Akerstrom W."/>
            <person name="Nylinder S."/>
            <person name="Hedman E."/>
            <person name="Kallberg Y."/>
        </authorList>
    </citation>
    <scope>NUCLEOTIDE SEQUENCE [LARGE SCALE GENOMIC DNA]</scope>
</reference>
<evidence type="ECO:0000313" key="1">
    <source>
        <dbReference type="EMBL" id="CAL1296273.1"/>
    </source>
</evidence>
<sequence length="69" mass="8132">MLAYIDERFDDKFGYPFIQKSNTSPSCPIKCLKRTLPLQACRTLHGWMETLHPVYKDQKQIIVQIFAEK</sequence>
<protein>
    <submittedName>
        <fullName evidence="1">Uncharacterized protein</fullName>
    </submittedName>
</protein>
<organism evidence="1 2">
    <name type="scientific">Larinioides sclopetarius</name>
    <dbReference type="NCBI Taxonomy" id="280406"/>
    <lineage>
        <taxon>Eukaryota</taxon>
        <taxon>Metazoa</taxon>
        <taxon>Ecdysozoa</taxon>
        <taxon>Arthropoda</taxon>
        <taxon>Chelicerata</taxon>
        <taxon>Arachnida</taxon>
        <taxon>Araneae</taxon>
        <taxon>Araneomorphae</taxon>
        <taxon>Entelegynae</taxon>
        <taxon>Araneoidea</taxon>
        <taxon>Araneidae</taxon>
        <taxon>Larinioides</taxon>
    </lineage>
</organism>
<comment type="caution">
    <text evidence="1">The sequence shown here is derived from an EMBL/GenBank/DDBJ whole genome shotgun (WGS) entry which is preliminary data.</text>
</comment>
<name>A0AAV2BJ60_9ARAC</name>
<keyword evidence="2" id="KW-1185">Reference proteome</keyword>
<dbReference type="EMBL" id="CAXIEN010000393">
    <property type="protein sequence ID" value="CAL1296273.1"/>
    <property type="molecule type" value="Genomic_DNA"/>
</dbReference>
<dbReference type="Proteomes" id="UP001497382">
    <property type="component" value="Unassembled WGS sequence"/>
</dbReference>
<dbReference type="AlphaFoldDB" id="A0AAV2BJ60"/>
<gene>
    <name evidence="1" type="ORF">LARSCL_LOCUS19718</name>
</gene>
<accession>A0AAV2BJ60</accession>